<evidence type="ECO:0000256" key="5">
    <source>
        <dbReference type="ARBA" id="ARBA00022729"/>
    </source>
</evidence>
<comment type="similarity">
    <text evidence="3">Belongs to the polysaccharide deacetylase family.</text>
</comment>
<evidence type="ECO:0000256" key="2">
    <source>
        <dbReference type="ARBA" id="ARBA00004613"/>
    </source>
</evidence>
<name>A0AA52EAH3_9PROT</name>
<evidence type="ECO:0000313" key="9">
    <source>
        <dbReference type="Proteomes" id="UP001268683"/>
    </source>
</evidence>
<comment type="subcellular location">
    <subcellularLocation>
        <location evidence="2">Secreted</location>
    </subcellularLocation>
</comment>
<keyword evidence="9" id="KW-1185">Reference proteome</keyword>
<evidence type="ECO:0000256" key="3">
    <source>
        <dbReference type="ARBA" id="ARBA00010973"/>
    </source>
</evidence>
<gene>
    <name evidence="8" type="ORF">QGN29_09110</name>
</gene>
<dbReference type="EMBL" id="CP123872">
    <property type="protein sequence ID" value="WND01712.1"/>
    <property type="molecule type" value="Genomic_DNA"/>
</dbReference>
<protein>
    <recommendedName>
        <fullName evidence="4">Chitooligosaccharide deacetylase</fullName>
    </recommendedName>
    <alternativeName>
        <fullName evidence="6">Nodulation protein B</fullName>
    </alternativeName>
</protein>
<feature type="domain" description="NodB homology" evidence="7">
    <location>
        <begin position="63"/>
        <end position="307"/>
    </location>
</feature>
<keyword evidence="5" id="KW-0732">Signal</keyword>
<dbReference type="RefSeq" id="WP_310797541.1">
    <property type="nucleotide sequence ID" value="NZ_CP123872.1"/>
</dbReference>
<dbReference type="InterPro" id="IPR051398">
    <property type="entry name" value="Polysacch_Deacetylase"/>
</dbReference>
<sequence>MNQNLTIVMYHYVRDLKGSSYPLIKGLDKEKFYNQLGYIQNNYTPVTKQQIIDAYDGEQLPANAIWLTFDDGYSDHYDVVLPALLKFGIEGAFFPPASPYKTQKLLDVNKIHFILAAQENALTLIDEIKKCLKSFDGLESFEHYYQKWGHANRYDGAEVNFIKRMLQVGLPVSVRHEIADQLFKSYVTQDEAGFSSNLYLSKSQIQEMLQAGMQFGSHGTDHVWLDSLSRAKQKEDIKQSITFMREMNIPLKDWMMCYPYGGYNKDTIKILQDMGCALGVTVESRKASIPQDSRLILPRLDTNDLPQ</sequence>
<dbReference type="PANTHER" id="PTHR34216">
    <property type="match status" value="1"/>
</dbReference>
<dbReference type="CDD" id="cd10971">
    <property type="entry name" value="CE4_DAC_u2_5s"/>
    <property type="match status" value="1"/>
</dbReference>
<comment type="function">
    <text evidence="1">Is involved in generating a small heat-stable compound (Nod), an acylated oligomer of N-acetylglucosamine, that stimulates mitosis in various plant protoplasts.</text>
</comment>
<dbReference type="PANTHER" id="PTHR34216:SF3">
    <property type="entry name" value="POLY-BETA-1,6-N-ACETYL-D-GLUCOSAMINE N-DEACETYLASE"/>
    <property type="match status" value="1"/>
</dbReference>
<reference evidence="8" key="1">
    <citation type="submission" date="2023-04" db="EMBL/GenBank/DDBJ databases">
        <title>Complete genome sequence of Temperatibacter marinus.</title>
        <authorList>
            <person name="Rong J.-C."/>
            <person name="Yi M.-L."/>
            <person name="Zhao Q."/>
        </authorList>
    </citation>
    <scope>NUCLEOTIDE SEQUENCE</scope>
    <source>
        <strain evidence="8">NBRC 110045</strain>
    </source>
</reference>
<evidence type="ECO:0000256" key="1">
    <source>
        <dbReference type="ARBA" id="ARBA00003236"/>
    </source>
</evidence>
<evidence type="ECO:0000256" key="4">
    <source>
        <dbReference type="ARBA" id="ARBA00020071"/>
    </source>
</evidence>
<dbReference type="KEGG" id="tmk:QGN29_09110"/>
<dbReference type="PROSITE" id="PS51677">
    <property type="entry name" value="NODB"/>
    <property type="match status" value="1"/>
</dbReference>
<dbReference type="Pfam" id="PF01522">
    <property type="entry name" value="Polysacc_deac_1"/>
    <property type="match status" value="2"/>
</dbReference>
<dbReference type="AlphaFoldDB" id="A0AA52EAH3"/>
<proteinExistence type="inferred from homology"/>
<dbReference type="Gene3D" id="3.20.20.370">
    <property type="entry name" value="Glycoside hydrolase/deacetylase"/>
    <property type="match status" value="1"/>
</dbReference>
<dbReference type="GO" id="GO:0016810">
    <property type="term" value="F:hydrolase activity, acting on carbon-nitrogen (but not peptide) bonds"/>
    <property type="evidence" value="ECO:0007669"/>
    <property type="project" value="InterPro"/>
</dbReference>
<evidence type="ECO:0000313" key="8">
    <source>
        <dbReference type="EMBL" id="WND01712.1"/>
    </source>
</evidence>
<evidence type="ECO:0000256" key="6">
    <source>
        <dbReference type="ARBA" id="ARBA00032976"/>
    </source>
</evidence>
<dbReference type="InterPro" id="IPR002509">
    <property type="entry name" value="NODB_dom"/>
</dbReference>
<dbReference type="InterPro" id="IPR011330">
    <property type="entry name" value="Glyco_hydro/deAcase_b/a-brl"/>
</dbReference>
<evidence type="ECO:0000259" key="7">
    <source>
        <dbReference type="PROSITE" id="PS51677"/>
    </source>
</evidence>
<dbReference type="GO" id="GO:0005576">
    <property type="term" value="C:extracellular region"/>
    <property type="evidence" value="ECO:0007669"/>
    <property type="project" value="UniProtKB-SubCell"/>
</dbReference>
<dbReference type="SUPFAM" id="SSF88713">
    <property type="entry name" value="Glycoside hydrolase/deacetylase"/>
    <property type="match status" value="1"/>
</dbReference>
<accession>A0AA52EAH3</accession>
<dbReference type="GO" id="GO:0005975">
    <property type="term" value="P:carbohydrate metabolic process"/>
    <property type="evidence" value="ECO:0007669"/>
    <property type="project" value="InterPro"/>
</dbReference>
<dbReference type="Proteomes" id="UP001268683">
    <property type="component" value="Chromosome"/>
</dbReference>
<organism evidence="8 9">
    <name type="scientific">Temperatibacter marinus</name>
    <dbReference type="NCBI Taxonomy" id="1456591"/>
    <lineage>
        <taxon>Bacteria</taxon>
        <taxon>Pseudomonadati</taxon>
        <taxon>Pseudomonadota</taxon>
        <taxon>Alphaproteobacteria</taxon>
        <taxon>Kordiimonadales</taxon>
        <taxon>Temperatibacteraceae</taxon>
        <taxon>Temperatibacter</taxon>
    </lineage>
</organism>